<dbReference type="GO" id="GO:0036374">
    <property type="term" value="F:glutathione hydrolase activity"/>
    <property type="evidence" value="ECO:0007669"/>
    <property type="project" value="UniProtKB-UniRule"/>
</dbReference>
<dbReference type="EMBL" id="AP028216">
    <property type="protein sequence ID" value="BEI93342.1"/>
    <property type="molecule type" value="Genomic_DNA"/>
</dbReference>
<comment type="function">
    <text evidence="3">Cleaves the gamma-glutamyl peptide bond of glutathione and glutathione conjugates.</text>
</comment>
<feature type="chain" id="PRO_5041415976" description="Glutathione hydrolase" evidence="4">
    <location>
        <begin position="19"/>
        <end position="597"/>
    </location>
</feature>
<feature type="binding site" evidence="2">
    <location>
        <begin position="416"/>
        <end position="418"/>
    </location>
    <ligand>
        <name>L-glutamate</name>
        <dbReference type="ChEBI" id="CHEBI:29985"/>
    </ligand>
</feature>
<dbReference type="RefSeq" id="XP_060458607.1">
    <property type="nucleotide sequence ID" value="XM_060602188.1"/>
</dbReference>
<reference evidence="5" key="1">
    <citation type="journal article" date="2023" name="BMC Genomics">
        <title>Chromosome-level genome assemblies of Cutaneotrichosporon spp. (Trichosporonales, Basidiomycota) reveal imbalanced evolution between nucleotide sequences and chromosome synteny.</title>
        <authorList>
            <person name="Kobayashi Y."/>
            <person name="Kayamori A."/>
            <person name="Aoki K."/>
            <person name="Shiwa Y."/>
            <person name="Matsutani M."/>
            <person name="Fujita N."/>
            <person name="Sugita T."/>
            <person name="Iwasaki W."/>
            <person name="Tanaka N."/>
            <person name="Takashima M."/>
        </authorList>
    </citation>
    <scope>NUCLEOTIDE SEQUENCE</scope>
    <source>
        <strain evidence="5">HIS019</strain>
    </source>
</reference>
<dbReference type="Gene3D" id="1.10.246.130">
    <property type="match status" value="1"/>
</dbReference>
<keyword evidence="3" id="KW-0808">Transferase</keyword>
<comment type="catalytic activity">
    <reaction evidence="3">
        <text>an N-terminal (5-L-glutamyl)-[peptide] + an alpha-amino acid = 5-L-glutamyl amino acid + an N-terminal L-alpha-aminoacyl-[peptide]</text>
        <dbReference type="Rhea" id="RHEA:23904"/>
        <dbReference type="Rhea" id="RHEA-COMP:9780"/>
        <dbReference type="Rhea" id="RHEA-COMP:9795"/>
        <dbReference type="ChEBI" id="CHEBI:77644"/>
        <dbReference type="ChEBI" id="CHEBI:78597"/>
        <dbReference type="ChEBI" id="CHEBI:78599"/>
        <dbReference type="ChEBI" id="CHEBI:78608"/>
        <dbReference type="EC" id="2.3.2.2"/>
    </reaction>
</comment>
<dbReference type="KEGG" id="ccac:CcaHIS019_0509700"/>
<dbReference type="GO" id="GO:0006751">
    <property type="term" value="P:glutathione catabolic process"/>
    <property type="evidence" value="ECO:0007669"/>
    <property type="project" value="UniProtKB-UniRule"/>
</dbReference>
<evidence type="ECO:0000256" key="2">
    <source>
        <dbReference type="PIRSR" id="PIRSR600101-2"/>
    </source>
</evidence>
<dbReference type="PRINTS" id="PR01210">
    <property type="entry name" value="GGTRANSPTASE"/>
</dbReference>
<dbReference type="GeneID" id="85497212"/>
<feature type="signal peptide" evidence="4">
    <location>
        <begin position="1"/>
        <end position="18"/>
    </location>
</feature>
<dbReference type="AlphaFoldDB" id="A0AA48L7F1"/>
<dbReference type="Pfam" id="PF01019">
    <property type="entry name" value="G_glu_transpept"/>
    <property type="match status" value="1"/>
</dbReference>
<dbReference type="InterPro" id="IPR043137">
    <property type="entry name" value="GGT_ssub_C"/>
</dbReference>
<feature type="binding site" evidence="2">
    <location>
        <position position="120"/>
    </location>
    <ligand>
        <name>L-glutamate</name>
        <dbReference type="ChEBI" id="CHEBI:29985"/>
    </ligand>
</feature>
<sequence>MSSFVRLAIVLLAATARASPIAVRSGLEKRWGTCWGYNPGGCPFSDVGTHGAVATEIGTCSAIGVEIMSQGGNAADAIISSALCVGVTAGYHSGIGGGGFMVIRYNNDDGTHAYEQIDFRETMPAAGNETMYSQYGVNQTKSTIGGLAVGVPGEVRAWKLLHDRHGSLPWEKLFEPAINVARNGFPVNYDMAQNLAESSWMLQDEHWSKVYAPHGTLLKEGDTVYSHSIANTLERIAREGPEVFYQNSDIADNIIKAIQSTGGIMTHDDLAGYAPILRETASISYRGKRIFSTTAPSSGAIVLSTLKIFEGLEEPAAKTVESTYLTTHFLVEANKFGYGQRATLGDPAFTSNVSTLEASYLTDEVAAAARALIPRNTTYPGTYYNPANYAPASREGGTSHLAAVDGSGMAISLTTTVNLLWGSRVMTADGIILNNEMDDFSSPGSVNAFGFAANPINFIQPGKRPQSSIASSLVEDESGQVIMATGSAGGSRIITATLQELYNYLDLGLNATECTGHPRWHDQLSGITYFDAPDPNNPIPLVGYDNGTVDYFRRLGYNVSYQDPRSTSTSHAIARLPSGEWLAASDPRKPAGRGQAF</sequence>
<dbReference type="SUPFAM" id="SSF56235">
    <property type="entry name" value="N-terminal nucleophile aminohydrolases (Ntn hydrolases)"/>
    <property type="match status" value="1"/>
</dbReference>
<evidence type="ECO:0000256" key="3">
    <source>
        <dbReference type="RuleBase" id="RU368068"/>
    </source>
</evidence>
<dbReference type="EC" id="3.4.19.13" evidence="3"/>
<dbReference type="GO" id="GO:0005886">
    <property type="term" value="C:plasma membrane"/>
    <property type="evidence" value="ECO:0007669"/>
    <property type="project" value="TreeGrafter"/>
</dbReference>
<keyword evidence="3" id="KW-0012">Acyltransferase</keyword>
<comment type="pathway">
    <text evidence="3">Sulfur metabolism; glutathione metabolism.</text>
</comment>
<dbReference type="Proteomes" id="UP001233271">
    <property type="component" value="Chromosome 5"/>
</dbReference>
<evidence type="ECO:0000313" key="6">
    <source>
        <dbReference type="Proteomes" id="UP001233271"/>
    </source>
</evidence>
<feature type="binding site" evidence="2">
    <location>
        <begin position="467"/>
        <end position="468"/>
    </location>
    <ligand>
        <name>L-glutamate</name>
        <dbReference type="ChEBI" id="CHEBI:29985"/>
    </ligand>
</feature>
<evidence type="ECO:0000256" key="1">
    <source>
        <dbReference type="PIRSR" id="PIRSR600101-1"/>
    </source>
</evidence>
<dbReference type="InterPro" id="IPR000101">
    <property type="entry name" value="GGT_peptidase"/>
</dbReference>
<name>A0AA48L7F1_9TREE</name>
<accession>A0AA48L7F1</accession>
<keyword evidence="6" id="KW-1185">Reference proteome</keyword>
<dbReference type="Gene3D" id="3.60.20.40">
    <property type="match status" value="1"/>
</dbReference>
<feature type="binding site" evidence="2">
    <location>
        <position position="490"/>
    </location>
    <ligand>
        <name>L-glutamate</name>
        <dbReference type="ChEBI" id="CHEBI:29985"/>
    </ligand>
</feature>
<evidence type="ECO:0000313" key="5">
    <source>
        <dbReference type="EMBL" id="BEI93342.1"/>
    </source>
</evidence>
<dbReference type="InterPro" id="IPR043138">
    <property type="entry name" value="GGT_lsub"/>
</dbReference>
<protein>
    <recommendedName>
        <fullName evidence="3">Glutathione hydrolase</fullName>
        <ecNumber evidence="3">2.3.2.2</ecNumber>
        <ecNumber evidence="3">3.4.19.13</ecNumber>
    </recommendedName>
    <alternativeName>
        <fullName evidence="3">Gamma-glutamyltransferase</fullName>
    </alternativeName>
    <alternativeName>
        <fullName evidence="3">Gamma-glutamyltranspeptidase</fullName>
    </alternativeName>
</protein>
<keyword evidence="3" id="KW-0378">Hydrolase</keyword>
<feature type="active site" description="Nucleophile" evidence="1">
    <location>
        <position position="398"/>
    </location>
</feature>
<dbReference type="GO" id="GO:0103068">
    <property type="term" value="F:leukotriene C4 gamma-glutamyl transferase activity"/>
    <property type="evidence" value="ECO:0007669"/>
    <property type="project" value="UniProtKB-EC"/>
</dbReference>
<dbReference type="InterPro" id="IPR029055">
    <property type="entry name" value="Ntn_hydrolases_N"/>
</dbReference>
<comment type="catalytic activity">
    <reaction evidence="3">
        <text>an S-substituted glutathione + H2O = an S-substituted L-cysteinylglycine + L-glutamate</text>
        <dbReference type="Rhea" id="RHEA:59468"/>
        <dbReference type="ChEBI" id="CHEBI:15377"/>
        <dbReference type="ChEBI" id="CHEBI:29985"/>
        <dbReference type="ChEBI" id="CHEBI:90779"/>
        <dbReference type="ChEBI" id="CHEBI:143103"/>
        <dbReference type="EC" id="3.4.19.13"/>
    </reaction>
</comment>
<comment type="catalytic activity">
    <reaction evidence="3">
        <text>glutathione + H2O = L-cysteinylglycine + L-glutamate</text>
        <dbReference type="Rhea" id="RHEA:28807"/>
        <dbReference type="ChEBI" id="CHEBI:15377"/>
        <dbReference type="ChEBI" id="CHEBI:29985"/>
        <dbReference type="ChEBI" id="CHEBI:57925"/>
        <dbReference type="ChEBI" id="CHEBI:61694"/>
        <dbReference type="EC" id="3.4.19.13"/>
    </reaction>
</comment>
<organism evidence="5 6">
    <name type="scientific">Cutaneotrichosporon cavernicola</name>
    <dbReference type="NCBI Taxonomy" id="279322"/>
    <lineage>
        <taxon>Eukaryota</taxon>
        <taxon>Fungi</taxon>
        <taxon>Dikarya</taxon>
        <taxon>Basidiomycota</taxon>
        <taxon>Agaricomycotina</taxon>
        <taxon>Tremellomycetes</taxon>
        <taxon>Trichosporonales</taxon>
        <taxon>Trichosporonaceae</taxon>
        <taxon>Cutaneotrichosporon</taxon>
    </lineage>
</organism>
<dbReference type="PANTHER" id="PTHR11686">
    <property type="entry name" value="GAMMA GLUTAMYL TRANSPEPTIDASE"/>
    <property type="match status" value="1"/>
</dbReference>
<evidence type="ECO:0000256" key="4">
    <source>
        <dbReference type="SAM" id="SignalP"/>
    </source>
</evidence>
<proteinExistence type="predicted"/>
<keyword evidence="4" id="KW-0732">Signal</keyword>
<gene>
    <name evidence="5" type="ORF">CcaverHIS019_0509700</name>
</gene>
<dbReference type="PANTHER" id="PTHR11686:SF62">
    <property type="entry name" value="GLUTATHIONE HYDROLASE"/>
    <property type="match status" value="1"/>
</dbReference>
<feature type="binding site" evidence="2">
    <location>
        <position position="439"/>
    </location>
    <ligand>
        <name>L-glutamate</name>
        <dbReference type="ChEBI" id="CHEBI:29985"/>
    </ligand>
</feature>
<dbReference type="EC" id="2.3.2.2" evidence="3"/>